<keyword evidence="1" id="KW-0479">Metal-binding</keyword>
<evidence type="ECO:0000256" key="1">
    <source>
        <dbReference type="ARBA" id="ARBA00022723"/>
    </source>
</evidence>
<keyword evidence="2" id="KW-0560">Oxidoreductase</keyword>
<dbReference type="PROSITE" id="PS00498">
    <property type="entry name" value="TYROSINASE_2"/>
    <property type="match status" value="1"/>
</dbReference>
<name>A0AAN6YF75_9PEZI</name>
<evidence type="ECO:0000259" key="4">
    <source>
        <dbReference type="PROSITE" id="PS00498"/>
    </source>
</evidence>
<gene>
    <name evidence="5" type="ORF">QBC37DRAFT_396659</name>
</gene>
<dbReference type="InterPro" id="IPR002227">
    <property type="entry name" value="Tyrosinase_Cu-bd"/>
</dbReference>
<evidence type="ECO:0000313" key="5">
    <source>
        <dbReference type="EMBL" id="KAK4217500.1"/>
    </source>
</evidence>
<dbReference type="Gene3D" id="1.10.1280.10">
    <property type="entry name" value="Di-copper center containing domain from catechol oxidase"/>
    <property type="match status" value="1"/>
</dbReference>
<dbReference type="Proteomes" id="UP001301769">
    <property type="component" value="Unassembled WGS sequence"/>
</dbReference>
<dbReference type="GO" id="GO:0046872">
    <property type="term" value="F:metal ion binding"/>
    <property type="evidence" value="ECO:0007669"/>
    <property type="project" value="UniProtKB-KW"/>
</dbReference>
<dbReference type="Pfam" id="PF00264">
    <property type="entry name" value="Tyrosinase"/>
    <property type="match status" value="1"/>
</dbReference>
<feature type="chain" id="PRO_5042912732" evidence="3">
    <location>
        <begin position="18"/>
        <end position="394"/>
    </location>
</feature>
<dbReference type="PRINTS" id="PR00092">
    <property type="entry name" value="TYROSINASE"/>
</dbReference>
<organism evidence="5 6">
    <name type="scientific">Rhypophila decipiens</name>
    <dbReference type="NCBI Taxonomy" id="261697"/>
    <lineage>
        <taxon>Eukaryota</taxon>
        <taxon>Fungi</taxon>
        <taxon>Dikarya</taxon>
        <taxon>Ascomycota</taxon>
        <taxon>Pezizomycotina</taxon>
        <taxon>Sordariomycetes</taxon>
        <taxon>Sordariomycetidae</taxon>
        <taxon>Sordariales</taxon>
        <taxon>Naviculisporaceae</taxon>
        <taxon>Rhypophila</taxon>
    </lineage>
</organism>
<dbReference type="InterPro" id="IPR050316">
    <property type="entry name" value="Tyrosinase/Hemocyanin"/>
</dbReference>
<comment type="caution">
    <text evidence="5">The sequence shown here is derived from an EMBL/GenBank/DDBJ whole genome shotgun (WGS) entry which is preliminary data.</text>
</comment>
<accession>A0AAN6YF75</accession>
<dbReference type="EMBL" id="MU858059">
    <property type="protein sequence ID" value="KAK4217500.1"/>
    <property type="molecule type" value="Genomic_DNA"/>
</dbReference>
<reference evidence="5" key="1">
    <citation type="journal article" date="2023" name="Mol. Phylogenet. Evol.">
        <title>Genome-scale phylogeny and comparative genomics of the fungal order Sordariales.</title>
        <authorList>
            <person name="Hensen N."/>
            <person name="Bonometti L."/>
            <person name="Westerberg I."/>
            <person name="Brannstrom I.O."/>
            <person name="Guillou S."/>
            <person name="Cros-Aarteil S."/>
            <person name="Calhoun S."/>
            <person name="Haridas S."/>
            <person name="Kuo A."/>
            <person name="Mondo S."/>
            <person name="Pangilinan J."/>
            <person name="Riley R."/>
            <person name="LaButti K."/>
            <person name="Andreopoulos B."/>
            <person name="Lipzen A."/>
            <person name="Chen C."/>
            <person name="Yan M."/>
            <person name="Daum C."/>
            <person name="Ng V."/>
            <person name="Clum A."/>
            <person name="Steindorff A."/>
            <person name="Ohm R.A."/>
            <person name="Martin F."/>
            <person name="Silar P."/>
            <person name="Natvig D.O."/>
            <person name="Lalanne C."/>
            <person name="Gautier V."/>
            <person name="Ament-Velasquez S.L."/>
            <person name="Kruys A."/>
            <person name="Hutchinson M.I."/>
            <person name="Powell A.J."/>
            <person name="Barry K."/>
            <person name="Miller A.N."/>
            <person name="Grigoriev I.V."/>
            <person name="Debuchy R."/>
            <person name="Gladieux P."/>
            <person name="Hiltunen Thoren M."/>
            <person name="Johannesson H."/>
        </authorList>
    </citation>
    <scope>NUCLEOTIDE SEQUENCE</scope>
    <source>
        <strain evidence="5">PSN293</strain>
    </source>
</reference>
<dbReference type="PANTHER" id="PTHR11474">
    <property type="entry name" value="TYROSINASE FAMILY MEMBER"/>
    <property type="match status" value="1"/>
</dbReference>
<evidence type="ECO:0000313" key="6">
    <source>
        <dbReference type="Proteomes" id="UP001301769"/>
    </source>
</evidence>
<dbReference type="AlphaFoldDB" id="A0AAN6YF75"/>
<feature type="domain" description="Tyrosinase copper-binding" evidence="4">
    <location>
        <begin position="316"/>
        <end position="327"/>
    </location>
</feature>
<feature type="signal peptide" evidence="3">
    <location>
        <begin position="1"/>
        <end position="17"/>
    </location>
</feature>
<evidence type="ECO:0000256" key="2">
    <source>
        <dbReference type="ARBA" id="ARBA00023002"/>
    </source>
</evidence>
<dbReference type="GO" id="GO:0016491">
    <property type="term" value="F:oxidoreductase activity"/>
    <property type="evidence" value="ECO:0007669"/>
    <property type="project" value="UniProtKB-KW"/>
</dbReference>
<protein>
    <submittedName>
        <fullName evidence="5">Tyrosinase-like protein</fullName>
    </submittedName>
</protein>
<reference evidence="5" key="2">
    <citation type="submission" date="2023-05" db="EMBL/GenBank/DDBJ databases">
        <authorList>
            <consortium name="Lawrence Berkeley National Laboratory"/>
            <person name="Steindorff A."/>
            <person name="Hensen N."/>
            <person name="Bonometti L."/>
            <person name="Westerberg I."/>
            <person name="Brannstrom I.O."/>
            <person name="Guillou S."/>
            <person name="Cros-Aarteil S."/>
            <person name="Calhoun S."/>
            <person name="Haridas S."/>
            <person name="Kuo A."/>
            <person name="Mondo S."/>
            <person name="Pangilinan J."/>
            <person name="Riley R."/>
            <person name="Labutti K."/>
            <person name="Andreopoulos B."/>
            <person name="Lipzen A."/>
            <person name="Chen C."/>
            <person name="Yanf M."/>
            <person name="Daum C."/>
            <person name="Ng V."/>
            <person name="Clum A."/>
            <person name="Ohm R."/>
            <person name="Martin F."/>
            <person name="Silar P."/>
            <person name="Natvig D."/>
            <person name="Lalanne C."/>
            <person name="Gautier V."/>
            <person name="Ament-Velasquez S.L."/>
            <person name="Kruys A."/>
            <person name="Hutchinson M.I."/>
            <person name="Powell A.J."/>
            <person name="Barry K."/>
            <person name="Miller A.N."/>
            <person name="Grigoriev I.V."/>
            <person name="Debuchy R."/>
            <person name="Gladieux P."/>
            <person name="Thoren M.H."/>
            <person name="Johannesson H."/>
        </authorList>
    </citation>
    <scope>NUCLEOTIDE SEQUENCE</scope>
    <source>
        <strain evidence="5">PSN293</strain>
    </source>
</reference>
<sequence>MLIKANLCLALAATATASFSALFDQKTIDSGAALTKLNALAKLSAYSNFKGSCNSKNVKIRQEWRTLSPAQRKNFIAAVKCLQGKPSILPPGVAPGSVSLFDDFEAIHINQTMTIHLTGTFLTWHRWFIYTYEKKLQQCGYNGNLPYWEWGFDVKSPRNSPVFDGSDTSLGSDGAKVNHAPLILNPPGTTVPITLQPGTGGGCVYAGPFKNMTTHLGPVILPVYGAVGEFTGPPTGNPFDDNPRCLKRDLNPDGAKRFTTFRNTTELILENDNIAWFQGVLQGDGRFVDQSLGVHGGGHFTIGGDPGSDAFISPGDPAFYLHHGQVDRVYWIWQMLDFANRKKVAGTNTFFDLPPSANTTVEDLIDILPLSTTKPKIKDLMNTVGGSPLCYVYV</sequence>
<dbReference type="PANTHER" id="PTHR11474:SF125">
    <property type="entry name" value="N-ACETYL-6-HYDROXYTRYPTOPHAN OXIDASE IVOB-RELATED"/>
    <property type="match status" value="1"/>
</dbReference>
<dbReference type="SUPFAM" id="SSF48056">
    <property type="entry name" value="Di-copper centre-containing domain"/>
    <property type="match status" value="1"/>
</dbReference>
<keyword evidence="6" id="KW-1185">Reference proteome</keyword>
<keyword evidence="3" id="KW-0732">Signal</keyword>
<dbReference type="InterPro" id="IPR008922">
    <property type="entry name" value="Di-copper_centre_dom_sf"/>
</dbReference>
<proteinExistence type="predicted"/>
<evidence type="ECO:0000256" key="3">
    <source>
        <dbReference type="SAM" id="SignalP"/>
    </source>
</evidence>